<dbReference type="AlphaFoldDB" id="A0AA37UVU1"/>
<keyword evidence="1" id="KW-0472">Membrane</keyword>
<dbReference type="EMBL" id="BSUM01000001">
    <property type="protein sequence ID" value="GMA31332.1"/>
    <property type="molecule type" value="Genomic_DNA"/>
</dbReference>
<keyword evidence="1" id="KW-0812">Transmembrane</keyword>
<reference evidence="2" key="2">
    <citation type="submission" date="2023-02" db="EMBL/GenBank/DDBJ databases">
        <authorList>
            <person name="Sun Q."/>
            <person name="Mori K."/>
        </authorList>
    </citation>
    <scope>NUCLEOTIDE SEQUENCE</scope>
    <source>
        <strain evidence="2">NBRC 112290</strain>
    </source>
</reference>
<comment type="caution">
    <text evidence="2">The sequence shown here is derived from an EMBL/GenBank/DDBJ whole genome shotgun (WGS) entry which is preliminary data.</text>
</comment>
<feature type="transmembrane region" description="Helical" evidence="1">
    <location>
        <begin position="65"/>
        <end position="83"/>
    </location>
</feature>
<name>A0AA37UVU1_9MICO</name>
<keyword evidence="3" id="KW-1185">Reference proteome</keyword>
<proteinExistence type="predicted"/>
<dbReference type="Proteomes" id="UP001157161">
    <property type="component" value="Unassembled WGS sequence"/>
</dbReference>
<organism evidence="2 3">
    <name type="scientific">Litorihabitans aurantiacus</name>
    <dbReference type="NCBI Taxonomy" id="1930061"/>
    <lineage>
        <taxon>Bacteria</taxon>
        <taxon>Bacillati</taxon>
        <taxon>Actinomycetota</taxon>
        <taxon>Actinomycetes</taxon>
        <taxon>Micrococcales</taxon>
        <taxon>Beutenbergiaceae</taxon>
        <taxon>Litorihabitans</taxon>
    </lineage>
</organism>
<evidence type="ECO:0000256" key="1">
    <source>
        <dbReference type="SAM" id="Phobius"/>
    </source>
</evidence>
<keyword evidence="1" id="KW-1133">Transmembrane helix</keyword>
<feature type="transmembrane region" description="Helical" evidence="1">
    <location>
        <begin position="6"/>
        <end position="27"/>
    </location>
</feature>
<feature type="transmembrane region" description="Helical" evidence="1">
    <location>
        <begin position="39"/>
        <end position="59"/>
    </location>
</feature>
<evidence type="ECO:0008006" key="4">
    <source>
        <dbReference type="Google" id="ProtNLM"/>
    </source>
</evidence>
<sequence>MHVDVVVDGALTVVAVVLLAGIVAGLWRAVAGPTTADRLTAFVLLGTTGTALLLVLAAAADLPPLRDTALTVVALATVVVLVLRSRDRRGDR</sequence>
<reference evidence="2" key="1">
    <citation type="journal article" date="2014" name="Int. J. Syst. Evol. Microbiol.">
        <title>Complete genome sequence of Corynebacterium casei LMG S-19264T (=DSM 44701T), isolated from a smear-ripened cheese.</title>
        <authorList>
            <consortium name="US DOE Joint Genome Institute (JGI-PGF)"/>
            <person name="Walter F."/>
            <person name="Albersmeier A."/>
            <person name="Kalinowski J."/>
            <person name="Ruckert C."/>
        </authorList>
    </citation>
    <scope>NUCLEOTIDE SEQUENCE</scope>
    <source>
        <strain evidence="2">NBRC 112290</strain>
    </source>
</reference>
<evidence type="ECO:0000313" key="2">
    <source>
        <dbReference type="EMBL" id="GMA31332.1"/>
    </source>
</evidence>
<dbReference type="RefSeq" id="WP_284250187.1">
    <property type="nucleotide sequence ID" value="NZ_BSUM01000001.1"/>
</dbReference>
<evidence type="ECO:0000313" key="3">
    <source>
        <dbReference type="Proteomes" id="UP001157161"/>
    </source>
</evidence>
<protein>
    <recommendedName>
        <fullName evidence="4">Multicomponent Na+:H+ antiporter subunit F</fullName>
    </recommendedName>
</protein>
<gene>
    <name evidence="2" type="ORF">GCM10025875_13240</name>
</gene>
<accession>A0AA37UVU1</accession>